<dbReference type="Gene3D" id="3.40.50.2300">
    <property type="match status" value="1"/>
</dbReference>
<dbReference type="SUPFAM" id="SSF52172">
    <property type="entry name" value="CheY-like"/>
    <property type="match status" value="1"/>
</dbReference>
<reference evidence="2 3" key="1">
    <citation type="submission" date="2017-03" db="EMBL/GenBank/DDBJ databases">
        <authorList>
            <person name="Afonso C.L."/>
            <person name="Miller P.J."/>
            <person name="Scott M.A."/>
            <person name="Spackman E."/>
            <person name="Goraichik I."/>
            <person name="Dimitrov K.M."/>
            <person name="Suarez D.L."/>
            <person name="Swayne D.E."/>
        </authorList>
    </citation>
    <scope>NUCLEOTIDE SEQUENCE [LARGE SCALE GENOMIC DNA]</scope>
    <source>
        <strain evidence="2 3">CECT 7680</strain>
    </source>
</reference>
<accession>A0A1Y5TBX7</accession>
<gene>
    <name evidence="2" type="ORF">PSA7680_02964</name>
</gene>
<proteinExistence type="predicted"/>
<organism evidence="2 3">
    <name type="scientific">Pseudoruegeria aquimaris</name>
    <dbReference type="NCBI Taxonomy" id="393663"/>
    <lineage>
        <taxon>Bacteria</taxon>
        <taxon>Pseudomonadati</taxon>
        <taxon>Pseudomonadota</taxon>
        <taxon>Alphaproteobacteria</taxon>
        <taxon>Rhodobacterales</taxon>
        <taxon>Roseobacteraceae</taxon>
        <taxon>Pseudoruegeria</taxon>
    </lineage>
</organism>
<dbReference type="AlphaFoldDB" id="A0A1Y5TBX7"/>
<evidence type="ECO:0000313" key="2">
    <source>
        <dbReference type="EMBL" id="SLN56912.1"/>
    </source>
</evidence>
<protein>
    <submittedName>
        <fullName evidence="2">Osmolarity response regulator</fullName>
    </submittedName>
</protein>
<keyword evidence="3" id="KW-1185">Reference proteome</keyword>
<sequence>MIDGGGARMRDLRGALAAGNHNVVELAPRWRIADCGREAGAEIVIANVGKAADLRKLLAGVARGPQPGQEKTSVQGDTQGSAHMPVVLVVGPADPALRGRALELGAEDWLPDTVSPGYLLDRIANIHRRRGRGAPEGAPGSGLREAERLFAGKPAFWIAPGPMGATMDMMCRLTTHAGVLHETAEAPAGCLSLVLDGPGWRVPASGAFLFVSRQPYGESARFALRCGALDVLDAAAPEQELLLRLKRAWERHGLFLAEGPSPEPAGPDAPRKGLRPSGGGDYISVSGI</sequence>
<dbReference type="EMBL" id="FWFQ01000024">
    <property type="protein sequence ID" value="SLN56912.1"/>
    <property type="molecule type" value="Genomic_DNA"/>
</dbReference>
<evidence type="ECO:0000256" key="1">
    <source>
        <dbReference type="SAM" id="MobiDB-lite"/>
    </source>
</evidence>
<dbReference type="InterPro" id="IPR011006">
    <property type="entry name" value="CheY-like_superfamily"/>
</dbReference>
<name>A0A1Y5TBX7_9RHOB</name>
<feature type="region of interest" description="Disordered" evidence="1">
    <location>
        <begin position="257"/>
        <end position="288"/>
    </location>
</feature>
<evidence type="ECO:0000313" key="3">
    <source>
        <dbReference type="Proteomes" id="UP000193409"/>
    </source>
</evidence>
<dbReference type="Proteomes" id="UP000193409">
    <property type="component" value="Unassembled WGS sequence"/>
</dbReference>